<comment type="caution">
    <text evidence="3">The sequence shown here is derived from an EMBL/GenBank/DDBJ whole genome shotgun (WGS) entry which is preliminary data.</text>
</comment>
<evidence type="ECO:0000256" key="1">
    <source>
        <dbReference type="PROSITE-ProRule" id="PRU00244"/>
    </source>
</evidence>
<gene>
    <name evidence="3" type="ORF">LMG7053_02295</name>
</gene>
<protein>
    <submittedName>
        <fullName evidence="3">Signaling protein</fullName>
    </submittedName>
</protein>
<feature type="domain" description="MHYT" evidence="2">
    <location>
        <begin position="6"/>
        <end position="104"/>
    </location>
</feature>
<name>A0ABM8LUR6_9BURK</name>
<accession>A0ABM8LUR6</accession>
<feature type="transmembrane region" description="Helical" evidence="1">
    <location>
        <begin position="44"/>
        <end position="67"/>
    </location>
</feature>
<evidence type="ECO:0000259" key="2">
    <source>
        <dbReference type="PROSITE" id="PS50924"/>
    </source>
</evidence>
<dbReference type="PANTHER" id="PTHR35152:SF1">
    <property type="entry name" value="DOMAIN SIGNALLING PROTEIN, PUTATIVE (AFU_ORTHOLOGUE AFUA_5G11310)-RELATED"/>
    <property type="match status" value="1"/>
</dbReference>
<evidence type="ECO:0000313" key="3">
    <source>
        <dbReference type="EMBL" id="CAB3947044.1"/>
    </source>
</evidence>
<dbReference type="Pfam" id="PF03707">
    <property type="entry name" value="MHYT"/>
    <property type="match status" value="2"/>
</dbReference>
<evidence type="ECO:0000313" key="4">
    <source>
        <dbReference type="Proteomes" id="UP000494161"/>
    </source>
</evidence>
<dbReference type="PANTHER" id="PTHR35152">
    <property type="entry name" value="DOMAIN SIGNALLING PROTEIN, PUTATIVE (AFU_ORTHOLOGUE AFUA_5G11310)-RELATED"/>
    <property type="match status" value="1"/>
</dbReference>
<keyword evidence="4" id="KW-1185">Reference proteome</keyword>
<comment type="caution">
    <text evidence="1">Lacks conserved residue(s) required for the propagation of feature annotation.</text>
</comment>
<feature type="transmembrane region" description="Helical" evidence="1">
    <location>
        <begin position="79"/>
        <end position="98"/>
    </location>
</feature>
<sequence length="104" mass="10841">MLVGTYNPSLVLVSLGVAILASYTALGMANRVRAASGLPAARYWLGGGALAMGIGIWSMHFVGMLAFNLPIPMGYDLPLTVLSLAIAIGCSAFALWIVCKDDLP</sequence>
<keyword evidence="1" id="KW-0812">Transmembrane</keyword>
<dbReference type="PROSITE" id="PS50924">
    <property type="entry name" value="MHYT"/>
    <property type="match status" value="1"/>
</dbReference>
<keyword evidence="1" id="KW-0472">Membrane</keyword>
<organism evidence="3 4">
    <name type="scientific">Achromobacter ruhlandii</name>
    <dbReference type="NCBI Taxonomy" id="72557"/>
    <lineage>
        <taxon>Bacteria</taxon>
        <taxon>Pseudomonadati</taxon>
        <taxon>Pseudomonadota</taxon>
        <taxon>Betaproteobacteria</taxon>
        <taxon>Burkholderiales</taxon>
        <taxon>Alcaligenaceae</taxon>
        <taxon>Achromobacter</taxon>
    </lineage>
</organism>
<keyword evidence="1" id="KW-1133">Transmembrane helix</keyword>
<proteinExistence type="predicted"/>
<dbReference type="Proteomes" id="UP000494161">
    <property type="component" value="Unassembled WGS sequence"/>
</dbReference>
<dbReference type="EMBL" id="CADILJ010000015">
    <property type="protein sequence ID" value="CAB3947044.1"/>
    <property type="molecule type" value="Genomic_DNA"/>
</dbReference>
<dbReference type="InterPro" id="IPR005330">
    <property type="entry name" value="MHYT_dom"/>
</dbReference>
<reference evidence="3 4" key="1">
    <citation type="submission" date="2020-04" db="EMBL/GenBank/DDBJ databases">
        <authorList>
            <person name="De Canck E."/>
        </authorList>
    </citation>
    <scope>NUCLEOTIDE SEQUENCE [LARGE SCALE GENOMIC DNA]</scope>
    <source>
        <strain evidence="3 4">LMG 7053</strain>
    </source>
</reference>